<evidence type="ECO:0000256" key="2">
    <source>
        <dbReference type="ARBA" id="ARBA00022692"/>
    </source>
</evidence>
<keyword evidence="2 5" id="KW-0812">Transmembrane</keyword>
<dbReference type="PROSITE" id="PS50262">
    <property type="entry name" value="G_PROTEIN_RECEP_F1_2"/>
    <property type="match status" value="1"/>
</dbReference>
<dbReference type="PANTHER" id="PTHR46641">
    <property type="entry name" value="FMRFAMIDE RECEPTOR-RELATED"/>
    <property type="match status" value="1"/>
</dbReference>
<feature type="transmembrane region" description="Helical" evidence="5">
    <location>
        <begin position="354"/>
        <end position="375"/>
    </location>
</feature>
<evidence type="ECO:0000313" key="10">
    <source>
        <dbReference type="EMBL" id="CAF4211581.1"/>
    </source>
</evidence>
<feature type="transmembrane region" description="Helical" evidence="5">
    <location>
        <begin position="305"/>
        <end position="325"/>
    </location>
</feature>
<evidence type="ECO:0000256" key="3">
    <source>
        <dbReference type="ARBA" id="ARBA00022989"/>
    </source>
</evidence>
<dbReference type="SUPFAM" id="SSF81321">
    <property type="entry name" value="Family A G protein-coupled receptor-like"/>
    <property type="match status" value="1"/>
</dbReference>
<keyword evidence="12" id="KW-1185">Reference proteome</keyword>
<comment type="subcellular location">
    <subcellularLocation>
        <location evidence="1">Membrane</location>
    </subcellularLocation>
</comment>
<feature type="transmembrane region" description="Helical" evidence="5">
    <location>
        <begin position="195"/>
        <end position="214"/>
    </location>
</feature>
<evidence type="ECO:0000313" key="8">
    <source>
        <dbReference type="EMBL" id="CAF2196750.1"/>
    </source>
</evidence>
<dbReference type="AlphaFoldDB" id="A0A816RBZ1"/>
<evidence type="ECO:0000313" key="12">
    <source>
        <dbReference type="Proteomes" id="UP000663866"/>
    </source>
</evidence>
<reference evidence="7" key="1">
    <citation type="submission" date="2021-02" db="EMBL/GenBank/DDBJ databases">
        <authorList>
            <person name="Nowell W R."/>
        </authorList>
    </citation>
    <scope>NUCLEOTIDE SEQUENCE</scope>
</reference>
<feature type="domain" description="G-protein coupled receptors family 1 profile" evidence="6">
    <location>
        <begin position="91"/>
        <end position="367"/>
    </location>
</feature>
<keyword evidence="4 5" id="KW-0472">Membrane</keyword>
<keyword evidence="3 5" id="KW-1133">Transmembrane helix</keyword>
<dbReference type="EMBL" id="CAJOBG010001288">
    <property type="protein sequence ID" value="CAF3914056.1"/>
    <property type="molecule type" value="Genomic_DNA"/>
</dbReference>
<evidence type="ECO:0000313" key="7">
    <source>
        <dbReference type="EMBL" id="CAF2071471.1"/>
    </source>
</evidence>
<dbReference type="InterPro" id="IPR000276">
    <property type="entry name" value="GPCR_Rhodpsn"/>
</dbReference>
<evidence type="ECO:0000256" key="4">
    <source>
        <dbReference type="ARBA" id="ARBA00023136"/>
    </source>
</evidence>
<dbReference type="Proteomes" id="UP000663866">
    <property type="component" value="Unassembled WGS sequence"/>
</dbReference>
<dbReference type="EMBL" id="CAJNRF010005487">
    <property type="protein sequence ID" value="CAF2071471.1"/>
    <property type="molecule type" value="Genomic_DNA"/>
</dbReference>
<dbReference type="Pfam" id="PF00001">
    <property type="entry name" value="7tm_1"/>
    <property type="match status" value="1"/>
</dbReference>
<dbReference type="EMBL" id="CAJOBF010006637">
    <property type="protein sequence ID" value="CAF4211581.1"/>
    <property type="molecule type" value="Genomic_DNA"/>
</dbReference>
<name>A0A816RBZ1_9BILA</name>
<evidence type="ECO:0000313" key="9">
    <source>
        <dbReference type="EMBL" id="CAF3914056.1"/>
    </source>
</evidence>
<dbReference type="InterPro" id="IPR017452">
    <property type="entry name" value="GPCR_Rhodpsn_7TM"/>
</dbReference>
<dbReference type="GO" id="GO:0004930">
    <property type="term" value="F:G protein-coupled receptor activity"/>
    <property type="evidence" value="ECO:0007669"/>
    <property type="project" value="InterPro"/>
</dbReference>
<feature type="transmembrane region" description="Helical" evidence="5">
    <location>
        <begin position="234"/>
        <end position="260"/>
    </location>
</feature>
<dbReference type="GO" id="GO:0016020">
    <property type="term" value="C:membrane"/>
    <property type="evidence" value="ECO:0007669"/>
    <property type="project" value="UniProtKB-SubCell"/>
</dbReference>
<dbReference type="Proteomes" id="UP000663887">
    <property type="component" value="Unassembled WGS sequence"/>
</dbReference>
<evidence type="ECO:0000256" key="1">
    <source>
        <dbReference type="ARBA" id="ARBA00004370"/>
    </source>
</evidence>
<dbReference type="Gene3D" id="1.20.1070.10">
    <property type="entry name" value="Rhodopsin 7-helix transmembrane proteins"/>
    <property type="match status" value="1"/>
</dbReference>
<proteinExistence type="predicted"/>
<gene>
    <name evidence="9" type="ORF">OVN521_LOCUS10203</name>
    <name evidence="10" type="ORF">UXM345_LOCUS28583</name>
    <name evidence="7" type="ORF">WKI299_LOCUS14252</name>
    <name evidence="8" type="ORF">XDN619_LOCUS32565</name>
</gene>
<protein>
    <recommendedName>
        <fullName evidence="6">G-protein coupled receptors family 1 profile domain-containing protein</fullName>
    </recommendedName>
</protein>
<evidence type="ECO:0000259" key="6">
    <source>
        <dbReference type="PROSITE" id="PS50262"/>
    </source>
</evidence>
<sequence length="400" mass="45439">MNLRSIDIRHADIKLALQSSSVSLRNLIKIIKKLIKIILISFISEKSYPLLLKINMSSSSYNESLIELLHSISTSCDRYVAICIFLFGVVGNMLNICVLSQRTFCSNSCAWAFLVSSIANLISIVSGLFTRIINGWAIDPASYIGWICKIRAHVVFTTRTIALWLIVIATIDRWLLSSIDANRRRKCTLKNAQRWTTVTIIFSILLYAQMFYCYEANLANTSLKCNGKTDACLYLTNLSFAFITILIPLFLMSVFGLLTISNVRQSQRRLQSLTLWHTTSAAIRSSVTNGEHSQGKLKRKADHSLLRMLLVQVLLMAILTLPLSIQNFYSFFSRENKSAIYEAIDYFSYNTTDLIYFVSNGIPFYIYTLCGGLVFRKALYDSFELLKQKIMCHSACVLQK</sequence>
<evidence type="ECO:0000313" key="11">
    <source>
        <dbReference type="Proteomes" id="UP000663856"/>
    </source>
</evidence>
<dbReference type="PANTHER" id="PTHR46641:SF2">
    <property type="entry name" value="FMRFAMIDE RECEPTOR"/>
    <property type="match status" value="1"/>
</dbReference>
<comment type="caution">
    <text evidence="7">The sequence shown here is derived from an EMBL/GenBank/DDBJ whole genome shotgun (WGS) entry which is preliminary data.</text>
</comment>
<feature type="transmembrane region" description="Helical" evidence="5">
    <location>
        <begin position="111"/>
        <end position="133"/>
    </location>
</feature>
<dbReference type="Proteomes" id="UP000663842">
    <property type="component" value="Unassembled WGS sequence"/>
</dbReference>
<organism evidence="7 11">
    <name type="scientific">Rotaria magnacalcarata</name>
    <dbReference type="NCBI Taxonomy" id="392030"/>
    <lineage>
        <taxon>Eukaryota</taxon>
        <taxon>Metazoa</taxon>
        <taxon>Spiralia</taxon>
        <taxon>Gnathifera</taxon>
        <taxon>Rotifera</taxon>
        <taxon>Eurotatoria</taxon>
        <taxon>Bdelloidea</taxon>
        <taxon>Philodinida</taxon>
        <taxon>Philodinidae</taxon>
        <taxon>Rotaria</taxon>
    </lineage>
</organism>
<dbReference type="Proteomes" id="UP000663856">
    <property type="component" value="Unassembled WGS sequence"/>
</dbReference>
<feature type="transmembrane region" description="Helical" evidence="5">
    <location>
        <begin position="153"/>
        <end position="175"/>
    </location>
</feature>
<evidence type="ECO:0000256" key="5">
    <source>
        <dbReference type="SAM" id="Phobius"/>
    </source>
</evidence>
<dbReference type="EMBL" id="CAJNRG010016269">
    <property type="protein sequence ID" value="CAF2196750.1"/>
    <property type="molecule type" value="Genomic_DNA"/>
</dbReference>
<accession>A0A816RBZ1</accession>
<feature type="transmembrane region" description="Helical" evidence="5">
    <location>
        <begin position="79"/>
        <end position="99"/>
    </location>
</feature>
<dbReference type="InterPro" id="IPR052954">
    <property type="entry name" value="GPCR-Ligand_Int"/>
</dbReference>